<feature type="coiled-coil region" evidence="6">
    <location>
        <begin position="107"/>
        <end position="198"/>
    </location>
</feature>
<dbReference type="Proteomes" id="UP000267400">
    <property type="component" value="Unassembled WGS sequence"/>
</dbReference>
<evidence type="ECO:0000256" key="3">
    <source>
        <dbReference type="ARBA" id="ARBA00022729"/>
    </source>
</evidence>
<evidence type="ECO:0000259" key="9">
    <source>
        <dbReference type="Pfam" id="PF25954"/>
    </source>
</evidence>
<keyword evidence="4" id="KW-0574">Periplasm</keyword>
<evidence type="ECO:0000256" key="7">
    <source>
        <dbReference type="SAM" id="MobiDB-lite"/>
    </source>
</evidence>
<dbReference type="EMBL" id="RXNS01000003">
    <property type="protein sequence ID" value="RTR06116.1"/>
    <property type="molecule type" value="Genomic_DNA"/>
</dbReference>
<dbReference type="PRINTS" id="PR01490">
    <property type="entry name" value="RTXTOXIND"/>
</dbReference>
<feature type="domain" description="YbhG-like alpha-helical hairpin" evidence="8">
    <location>
        <begin position="83"/>
        <end position="199"/>
    </location>
</feature>
<keyword evidence="11" id="KW-1185">Reference proteome</keyword>
<dbReference type="GO" id="GO:0042597">
    <property type="term" value="C:periplasmic space"/>
    <property type="evidence" value="ECO:0007669"/>
    <property type="project" value="UniProtKB-SubCell"/>
</dbReference>
<dbReference type="InterPro" id="IPR059052">
    <property type="entry name" value="HH_YbhG-like"/>
</dbReference>
<dbReference type="OrthoDB" id="9793801at2"/>
<evidence type="ECO:0000256" key="5">
    <source>
        <dbReference type="ARBA" id="ARBA00023054"/>
    </source>
</evidence>
<evidence type="ECO:0000256" key="1">
    <source>
        <dbReference type="ARBA" id="ARBA00004418"/>
    </source>
</evidence>
<dbReference type="Gene3D" id="1.10.287.470">
    <property type="entry name" value="Helix hairpin bin"/>
    <property type="match status" value="1"/>
</dbReference>
<feature type="region of interest" description="Disordered" evidence="7">
    <location>
        <begin position="323"/>
        <end position="344"/>
    </location>
</feature>
<dbReference type="Gene3D" id="2.40.30.170">
    <property type="match status" value="1"/>
</dbReference>
<name>A0A3S0HVA1_9GAMM</name>
<sequence>MRPLVIALVVVVAGGIWWLLGTRGNGPSDRLVLYGNVDIREADLAFANSEHVEQLLVREGDRVHKGQLLATLHTERMAAEVAIAAARVAAQRAIVARLEAGSRPEEIRRGRDEVAAAEARLDDAQRIHRRTAQLYQRNAVSKQVLDSARTALDVAQAELRASQETLALLEAGPRQEDIDEARAMLAANEAQLALAREVLEDASLYAPFDGIIRDRIVEPGEMVSPQTPIFTLALTDPLWVRAYAPESSLGRLRPGMAASVSTDSYPDTSYRGWVGYVSPTAEFTPKSVETPELRTRLVYQVRVHVCNPNDELRLGMPATVTIPFDGSRSEGDRRIPTCTSQGGD</sequence>
<protein>
    <submittedName>
        <fullName evidence="10">HlyD family efflux transporter periplasmic adaptor subunit</fullName>
    </submittedName>
</protein>
<evidence type="ECO:0000313" key="11">
    <source>
        <dbReference type="Proteomes" id="UP000267400"/>
    </source>
</evidence>
<dbReference type="AlphaFoldDB" id="A0A3S0HVA1"/>
<evidence type="ECO:0000256" key="4">
    <source>
        <dbReference type="ARBA" id="ARBA00022764"/>
    </source>
</evidence>
<evidence type="ECO:0000256" key="6">
    <source>
        <dbReference type="SAM" id="Coils"/>
    </source>
</evidence>
<dbReference type="InterPro" id="IPR050465">
    <property type="entry name" value="UPF0194_transport"/>
</dbReference>
<keyword evidence="3" id="KW-0732">Signal</keyword>
<organism evidence="10 11">
    <name type="scientific">Halomonas nitroreducens</name>
    <dbReference type="NCBI Taxonomy" id="447425"/>
    <lineage>
        <taxon>Bacteria</taxon>
        <taxon>Pseudomonadati</taxon>
        <taxon>Pseudomonadota</taxon>
        <taxon>Gammaproteobacteria</taxon>
        <taxon>Oceanospirillales</taxon>
        <taxon>Halomonadaceae</taxon>
        <taxon>Halomonas</taxon>
    </lineage>
</organism>
<dbReference type="Pfam" id="PF25881">
    <property type="entry name" value="HH_YBHG"/>
    <property type="match status" value="1"/>
</dbReference>
<feature type="domain" description="CusB-like beta-barrel" evidence="9">
    <location>
        <begin position="237"/>
        <end position="322"/>
    </location>
</feature>
<comment type="similarity">
    <text evidence="2">Belongs to the UPF0194 family.</text>
</comment>
<dbReference type="PANTHER" id="PTHR32347">
    <property type="entry name" value="EFFLUX SYSTEM COMPONENT YKNX-RELATED"/>
    <property type="match status" value="1"/>
</dbReference>
<keyword evidence="5 6" id="KW-0175">Coiled coil</keyword>
<gene>
    <name evidence="10" type="ORF">EKG36_04010</name>
</gene>
<evidence type="ECO:0000313" key="10">
    <source>
        <dbReference type="EMBL" id="RTR06116.1"/>
    </source>
</evidence>
<dbReference type="Pfam" id="PF25954">
    <property type="entry name" value="Beta-barrel_RND_2"/>
    <property type="match status" value="1"/>
</dbReference>
<evidence type="ECO:0000259" key="8">
    <source>
        <dbReference type="Pfam" id="PF25881"/>
    </source>
</evidence>
<dbReference type="PANTHER" id="PTHR32347:SF29">
    <property type="entry name" value="UPF0194 MEMBRANE PROTEIN YBHG"/>
    <property type="match status" value="1"/>
</dbReference>
<dbReference type="InterPro" id="IPR058792">
    <property type="entry name" value="Beta-barrel_RND_2"/>
</dbReference>
<dbReference type="Gene3D" id="2.40.50.100">
    <property type="match status" value="1"/>
</dbReference>
<dbReference type="SUPFAM" id="SSF111369">
    <property type="entry name" value="HlyD-like secretion proteins"/>
    <property type="match status" value="2"/>
</dbReference>
<proteinExistence type="inferred from homology"/>
<comment type="subcellular location">
    <subcellularLocation>
        <location evidence="1">Periplasm</location>
    </subcellularLocation>
</comment>
<evidence type="ECO:0000256" key="2">
    <source>
        <dbReference type="ARBA" id="ARBA00010602"/>
    </source>
</evidence>
<comment type="caution">
    <text evidence="10">The sequence shown here is derived from an EMBL/GenBank/DDBJ whole genome shotgun (WGS) entry which is preliminary data.</text>
</comment>
<accession>A0A3S0HVA1</accession>
<reference evidence="10 11" key="1">
    <citation type="submission" date="2018-12" db="EMBL/GenBank/DDBJ databases">
        <authorList>
            <person name="Yu L."/>
        </authorList>
    </citation>
    <scope>NUCLEOTIDE SEQUENCE [LARGE SCALE GENOMIC DNA]</scope>
    <source>
        <strain evidence="10 11">11S</strain>
    </source>
</reference>